<gene>
    <name evidence="2" type="ORF">PtrM4_025260</name>
</gene>
<dbReference type="Proteomes" id="UP000245464">
    <property type="component" value="Chromosome 1"/>
</dbReference>
<sequence length="81" mass="8869">MVIWAAALLGGGAVAEQPPPPPPWQITETWSRARYCIERIRDVWRASKASDWLAATCDVGKGARRMVEEEAPRQGESSGSC</sequence>
<comment type="caution">
    <text evidence="2">The sequence shown here is derived from an EMBL/GenBank/DDBJ whole genome shotgun (WGS) entry which is preliminary data.</text>
</comment>
<feature type="chain" id="PRO_5032468986" evidence="1">
    <location>
        <begin position="16"/>
        <end position="81"/>
    </location>
</feature>
<reference evidence="2" key="1">
    <citation type="journal article" date="2018" name="BMC Genomics">
        <title>Comparative genomics of the wheat fungal pathogen Pyrenophora tritici-repentis reveals chromosomal variations and genome plasticity.</title>
        <authorList>
            <person name="Moolhuijzen P."/>
            <person name="See P.T."/>
            <person name="Hane J.K."/>
            <person name="Shi G."/>
            <person name="Liu Z."/>
            <person name="Oliver R.P."/>
            <person name="Moffat C.S."/>
        </authorList>
    </citation>
    <scope>NUCLEOTIDE SEQUENCE [LARGE SCALE GENOMIC DNA]</scope>
    <source>
        <strain evidence="2">M4</strain>
    </source>
</reference>
<dbReference type="GeneID" id="90954323"/>
<keyword evidence="1" id="KW-0732">Signal</keyword>
<dbReference type="AlphaFoldDB" id="A0A834VVK2"/>
<name>A0A834VVK2_9PLEO</name>
<dbReference type="KEGG" id="ptrr:90954323"/>
<evidence type="ECO:0000256" key="1">
    <source>
        <dbReference type="SAM" id="SignalP"/>
    </source>
</evidence>
<proteinExistence type="predicted"/>
<protein>
    <submittedName>
        <fullName evidence="2">Uncharacterized protein</fullName>
    </submittedName>
</protein>
<evidence type="ECO:0000313" key="3">
    <source>
        <dbReference type="Proteomes" id="UP000245464"/>
    </source>
</evidence>
<organism evidence="2 3">
    <name type="scientific">Pyrenophora tritici-repentis</name>
    <dbReference type="NCBI Taxonomy" id="45151"/>
    <lineage>
        <taxon>Eukaryota</taxon>
        <taxon>Fungi</taxon>
        <taxon>Dikarya</taxon>
        <taxon>Ascomycota</taxon>
        <taxon>Pezizomycotina</taxon>
        <taxon>Dothideomycetes</taxon>
        <taxon>Pleosporomycetidae</taxon>
        <taxon>Pleosporales</taxon>
        <taxon>Pleosporineae</taxon>
        <taxon>Pleosporaceae</taxon>
        <taxon>Pyrenophora</taxon>
    </lineage>
</organism>
<feature type="signal peptide" evidence="1">
    <location>
        <begin position="1"/>
        <end position="15"/>
    </location>
</feature>
<dbReference type="RefSeq" id="XP_065965852.1">
    <property type="nucleotide sequence ID" value="XM_066103650.1"/>
</dbReference>
<dbReference type="EMBL" id="NQIK02000001">
    <property type="protein sequence ID" value="KAF7578286.1"/>
    <property type="molecule type" value="Genomic_DNA"/>
</dbReference>
<accession>A0A834VVK2</accession>
<evidence type="ECO:0000313" key="2">
    <source>
        <dbReference type="EMBL" id="KAF7578286.1"/>
    </source>
</evidence>